<evidence type="ECO:0000313" key="21">
    <source>
        <dbReference type="Ensembl" id="ENSOCUP00000009801.3"/>
    </source>
</evidence>
<evidence type="ECO:0000256" key="4">
    <source>
        <dbReference type="ARBA" id="ARBA00022588"/>
    </source>
</evidence>
<evidence type="ECO:0000256" key="19">
    <source>
        <dbReference type="SAM" id="SignalP"/>
    </source>
</evidence>
<dbReference type="InterPro" id="IPR003599">
    <property type="entry name" value="Ig_sub"/>
</dbReference>
<evidence type="ECO:0000256" key="1">
    <source>
        <dbReference type="ARBA" id="ARBA00004251"/>
    </source>
</evidence>
<keyword evidence="5 18" id="KW-0812">Transmembrane</keyword>
<dbReference type="AlphaFoldDB" id="G1T179"/>
<dbReference type="InterPro" id="IPR013106">
    <property type="entry name" value="Ig_V-set"/>
</dbReference>
<dbReference type="OMA" id="MTDIIRV"/>
<dbReference type="ExpressionAtlas" id="G1T179">
    <property type="expression patterns" value="baseline"/>
</dbReference>
<name>G1T179_RABIT</name>
<dbReference type="Proteomes" id="UP000001811">
    <property type="component" value="Chromosome 12"/>
</dbReference>
<dbReference type="GO" id="GO:0002250">
    <property type="term" value="P:adaptive immune response"/>
    <property type="evidence" value="ECO:0007669"/>
    <property type="project" value="UniProtKB-KW"/>
</dbReference>
<dbReference type="SMART" id="SM00409">
    <property type="entry name" value="IG"/>
    <property type="match status" value="1"/>
</dbReference>
<keyword evidence="6 19" id="KW-0732">Signal</keyword>
<protein>
    <recommendedName>
        <fullName evidence="2">Triggering receptor expressed on myeloid cells 1</fullName>
    </recommendedName>
</protein>
<dbReference type="EMBL" id="AAGW02017956">
    <property type="status" value="NOT_ANNOTATED_CDS"/>
    <property type="molecule type" value="Genomic_DNA"/>
</dbReference>
<keyword evidence="4" id="KW-0399">Innate immunity</keyword>
<evidence type="ECO:0000256" key="13">
    <source>
        <dbReference type="ARBA" id="ARBA00023180"/>
    </source>
</evidence>
<dbReference type="Gene3D" id="2.60.40.10">
    <property type="entry name" value="Immunoglobulins"/>
    <property type="match status" value="1"/>
</dbReference>
<dbReference type="PANTHER" id="PTHR19357">
    <property type="entry name" value="TRIGGERING RECEPTOR EXPRESSED ON MYELOID CELLS 1"/>
    <property type="match status" value="1"/>
</dbReference>
<dbReference type="InterPro" id="IPR036179">
    <property type="entry name" value="Ig-like_dom_sf"/>
</dbReference>
<reference evidence="21" key="2">
    <citation type="submission" date="2025-08" db="UniProtKB">
        <authorList>
            <consortium name="Ensembl"/>
        </authorList>
    </citation>
    <scope>IDENTIFICATION</scope>
    <source>
        <strain evidence="21">Thorbecke</strain>
    </source>
</reference>
<dbReference type="Pfam" id="PF07686">
    <property type="entry name" value="V-set"/>
    <property type="match status" value="1"/>
</dbReference>
<evidence type="ECO:0000256" key="17">
    <source>
        <dbReference type="SAM" id="MobiDB-lite"/>
    </source>
</evidence>
<dbReference type="OrthoDB" id="8959642at2759"/>
<keyword evidence="11" id="KW-1015">Disulfide bond</keyword>
<dbReference type="PANTHER" id="PTHR19357:SF0">
    <property type="entry name" value="TRIGGERING RECEPTOR EXPRESSED ON MYELOID CELLS 1"/>
    <property type="match status" value="1"/>
</dbReference>
<evidence type="ECO:0000256" key="16">
    <source>
        <dbReference type="ARBA" id="ARBA00046918"/>
    </source>
</evidence>
<dbReference type="eggNOG" id="ENOG502TE0T">
    <property type="taxonomic scope" value="Eukaryota"/>
</dbReference>
<dbReference type="Ensembl" id="ENSOCUT00000011394.4">
    <property type="protein sequence ID" value="ENSOCUP00000009801.3"/>
    <property type="gene ID" value="ENSOCUG00000011397.4"/>
</dbReference>
<evidence type="ECO:0000256" key="9">
    <source>
        <dbReference type="ARBA" id="ARBA00023130"/>
    </source>
</evidence>
<evidence type="ECO:0000256" key="5">
    <source>
        <dbReference type="ARBA" id="ARBA00022692"/>
    </source>
</evidence>
<organism evidence="21 22">
    <name type="scientific">Oryctolagus cuniculus</name>
    <name type="common">Rabbit</name>
    <dbReference type="NCBI Taxonomy" id="9986"/>
    <lineage>
        <taxon>Eukaryota</taxon>
        <taxon>Metazoa</taxon>
        <taxon>Chordata</taxon>
        <taxon>Craniata</taxon>
        <taxon>Vertebrata</taxon>
        <taxon>Euteleostomi</taxon>
        <taxon>Mammalia</taxon>
        <taxon>Eutheria</taxon>
        <taxon>Euarchontoglires</taxon>
        <taxon>Glires</taxon>
        <taxon>Lagomorpha</taxon>
        <taxon>Leporidae</taxon>
        <taxon>Oryctolagus</taxon>
    </lineage>
</organism>
<sequence length="237" mass="26161">MRTAGLWGLLWTLLVSELGAAPEDNEEKYVLEAGQNLTVSCPFNIWKYASSQKAWQRLEPGQEPLTLVVTDRPSGKPSTVRVGRYELEDDPDEAMLSVRMTQLQVADSGLYRCVIYHPPKDPVVLFHPVRLLVTQGQSVMPTSNKHPPQSPTPIPIFTPTTPKVLSTRHSRPRTLTQTPPRSTAVVSTPRTGVHLTNVTHVTRIPVFGIVVSVVCGLLSKSLVFTVLLAVTHRSFSP</sequence>
<evidence type="ECO:0000256" key="8">
    <source>
        <dbReference type="ARBA" id="ARBA00022989"/>
    </source>
</evidence>
<evidence type="ECO:0000256" key="12">
    <source>
        <dbReference type="ARBA" id="ARBA00023170"/>
    </source>
</evidence>
<keyword evidence="12" id="KW-0675">Receptor</keyword>
<dbReference type="InterPro" id="IPR007110">
    <property type="entry name" value="Ig-like_dom"/>
</dbReference>
<gene>
    <name evidence="21" type="primary">LOC100349504</name>
</gene>
<dbReference type="GO" id="GO:0030593">
    <property type="term" value="P:neutrophil chemotaxis"/>
    <property type="evidence" value="ECO:0007669"/>
    <property type="project" value="TreeGrafter"/>
</dbReference>
<comment type="function">
    <text evidence="15">Cell surface receptor that plays important roles in innate and adaptive immunity by amplifying inflammatory responses. Upon activation by various ligands such as PGLYRP1, HMGB1 or HSP70, multimerizes and forms a complex with transmembrane adapter TYROBP/DAP12. In turn, initiates a SYK-mediated cascade of tyrosine phosphorylation, activating multiple downstream mediators such as BTK, MAPK1, MAPK3 or phospholipase C-gamma. This cascade promotes the neutrophil- and macrophage-mediated release of pro-inflammatory cytokines and/or chemokines, as well as their migration and thereby amplifies inflammatory responses that are triggered by bacterial and fungal infections. By also promoting the amplification of inflammatory signals that are initially triggered by Toll-like receptor (TLR) and NOD-like receptor engagement, plays a major role in the pathophysiology of acute and chronic inflammatory diseases of different etiologies including septic shock and atherosclerosis.</text>
</comment>
<evidence type="ECO:0000256" key="11">
    <source>
        <dbReference type="ARBA" id="ARBA00023157"/>
    </source>
</evidence>
<dbReference type="PROSITE" id="PS50835">
    <property type="entry name" value="IG_LIKE"/>
    <property type="match status" value="1"/>
</dbReference>
<keyword evidence="9" id="KW-1064">Adaptive immunity</keyword>
<keyword evidence="14" id="KW-0393">Immunoglobulin domain</keyword>
<dbReference type="GO" id="GO:0045087">
    <property type="term" value="P:innate immune response"/>
    <property type="evidence" value="ECO:0007669"/>
    <property type="project" value="UniProtKB-KW"/>
</dbReference>
<proteinExistence type="predicted"/>
<keyword evidence="10 18" id="KW-0472">Membrane</keyword>
<dbReference type="GeneTree" id="ENSGT00470000042299"/>
<evidence type="ECO:0000256" key="10">
    <source>
        <dbReference type="ARBA" id="ARBA00023136"/>
    </source>
</evidence>
<feature type="domain" description="Ig-like" evidence="20">
    <location>
        <begin position="22"/>
        <end position="124"/>
    </location>
</feature>
<reference evidence="21" key="3">
    <citation type="submission" date="2025-09" db="UniProtKB">
        <authorList>
            <consortium name="Ensembl"/>
        </authorList>
    </citation>
    <scope>IDENTIFICATION</scope>
    <source>
        <strain evidence="21">Thorbecke</strain>
    </source>
</reference>
<comment type="subunit">
    <text evidence="16">Monomer. Homomultimer; when activated. Interacts with TYROBP/DAP12. Interacts with TLR4.</text>
</comment>
<reference evidence="21 22" key="1">
    <citation type="journal article" date="2011" name="Nature">
        <title>A high-resolution map of human evolutionary constraint using 29 mammals.</title>
        <authorList>
            <person name="Lindblad-Toh K."/>
            <person name="Garber M."/>
            <person name="Zuk O."/>
            <person name="Lin M.F."/>
            <person name="Parker B.J."/>
            <person name="Washietl S."/>
            <person name="Kheradpour P."/>
            <person name="Ernst J."/>
            <person name="Jordan G."/>
            <person name="Mauceli E."/>
            <person name="Ward L.D."/>
            <person name="Lowe C.B."/>
            <person name="Holloway A.K."/>
            <person name="Clamp M."/>
            <person name="Gnerre S."/>
            <person name="Alfoldi J."/>
            <person name="Beal K."/>
            <person name="Chang J."/>
            <person name="Clawson H."/>
            <person name="Cuff J."/>
            <person name="Di Palma F."/>
            <person name="Fitzgerald S."/>
            <person name="Flicek P."/>
            <person name="Guttman M."/>
            <person name="Hubisz M.J."/>
            <person name="Jaffe D.B."/>
            <person name="Jungreis I."/>
            <person name="Kent W.J."/>
            <person name="Kostka D."/>
            <person name="Lara M."/>
            <person name="Martins A.L."/>
            <person name="Massingham T."/>
            <person name="Moltke I."/>
            <person name="Raney B.J."/>
            <person name="Rasmussen M.D."/>
            <person name="Robinson J."/>
            <person name="Stark A."/>
            <person name="Vilella A.J."/>
            <person name="Wen J."/>
            <person name="Xie X."/>
            <person name="Zody M.C."/>
            <person name="Baldwin J."/>
            <person name="Bloom T."/>
            <person name="Chin C.W."/>
            <person name="Heiman D."/>
            <person name="Nicol R."/>
            <person name="Nusbaum C."/>
            <person name="Young S."/>
            <person name="Wilkinson J."/>
            <person name="Worley K.C."/>
            <person name="Kovar C.L."/>
            <person name="Muzny D.M."/>
            <person name="Gibbs R.A."/>
            <person name="Cree A."/>
            <person name="Dihn H.H."/>
            <person name="Fowler G."/>
            <person name="Jhangiani S."/>
            <person name="Joshi V."/>
            <person name="Lee S."/>
            <person name="Lewis L.R."/>
            <person name="Nazareth L.V."/>
            <person name="Okwuonu G."/>
            <person name="Santibanez J."/>
            <person name="Warren W.C."/>
            <person name="Mardis E.R."/>
            <person name="Weinstock G.M."/>
            <person name="Wilson R.K."/>
            <person name="Delehaunty K."/>
            <person name="Dooling D."/>
            <person name="Fronik C."/>
            <person name="Fulton L."/>
            <person name="Fulton B."/>
            <person name="Graves T."/>
            <person name="Minx P."/>
            <person name="Sodergren E."/>
            <person name="Birney E."/>
            <person name="Margulies E.H."/>
            <person name="Herrero J."/>
            <person name="Green E.D."/>
            <person name="Haussler D."/>
            <person name="Siepel A."/>
            <person name="Goldman N."/>
            <person name="Pollard K.S."/>
            <person name="Pedersen J.S."/>
            <person name="Lander E.S."/>
            <person name="Kellis M."/>
        </authorList>
    </citation>
    <scope>NUCLEOTIDE SEQUENCE [LARGE SCALE GENOMIC DNA]</scope>
    <source>
        <strain evidence="21 22">Thorbecke inbred</strain>
    </source>
</reference>
<evidence type="ECO:0000256" key="18">
    <source>
        <dbReference type="SAM" id="Phobius"/>
    </source>
</evidence>
<dbReference type="PaxDb" id="9986-ENSOCUP00000009801"/>
<evidence type="ECO:0000259" key="20">
    <source>
        <dbReference type="PROSITE" id="PS50835"/>
    </source>
</evidence>
<keyword evidence="8 18" id="KW-1133">Transmembrane helix</keyword>
<feature type="transmembrane region" description="Helical" evidence="18">
    <location>
        <begin position="206"/>
        <end position="230"/>
    </location>
</feature>
<dbReference type="SUPFAM" id="SSF48726">
    <property type="entry name" value="Immunoglobulin"/>
    <property type="match status" value="1"/>
</dbReference>
<dbReference type="GO" id="GO:0005886">
    <property type="term" value="C:plasma membrane"/>
    <property type="evidence" value="ECO:0007669"/>
    <property type="project" value="UniProtKB-SubCell"/>
</dbReference>
<dbReference type="InterPro" id="IPR013783">
    <property type="entry name" value="Ig-like_fold"/>
</dbReference>
<evidence type="ECO:0000256" key="2">
    <source>
        <dbReference type="ARBA" id="ARBA00021287"/>
    </source>
</evidence>
<dbReference type="Bgee" id="ENSOCUG00000011397">
    <property type="expression patterns" value="Expressed in blood and 14 other cell types or tissues"/>
</dbReference>
<evidence type="ECO:0000256" key="6">
    <source>
        <dbReference type="ARBA" id="ARBA00022729"/>
    </source>
</evidence>
<dbReference type="HOGENOM" id="CLU_1170307_0_0_1"/>
<feature type="chain" id="PRO_5003421967" description="Triggering receptor expressed on myeloid cells 1" evidence="19">
    <location>
        <begin position="21"/>
        <end position="237"/>
    </location>
</feature>
<keyword evidence="22" id="KW-1185">Reference proteome</keyword>
<keyword evidence="3" id="KW-1003">Cell membrane</keyword>
<comment type="subcellular location">
    <subcellularLocation>
        <location evidence="1">Cell membrane</location>
        <topology evidence="1">Single-pass type I membrane protein</topology>
    </subcellularLocation>
</comment>
<evidence type="ECO:0000256" key="14">
    <source>
        <dbReference type="ARBA" id="ARBA00023319"/>
    </source>
</evidence>
<evidence type="ECO:0000256" key="7">
    <source>
        <dbReference type="ARBA" id="ARBA00022859"/>
    </source>
</evidence>
<feature type="compositionally biased region" description="Polar residues" evidence="17">
    <location>
        <begin position="173"/>
        <end position="186"/>
    </location>
</feature>
<accession>G1T179</accession>
<feature type="signal peptide" evidence="19">
    <location>
        <begin position="1"/>
        <end position="20"/>
    </location>
</feature>
<evidence type="ECO:0000256" key="3">
    <source>
        <dbReference type="ARBA" id="ARBA00022475"/>
    </source>
</evidence>
<evidence type="ECO:0000256" key="15">
    <source>
        <dbReference type="ARBA" id="ARBA00045778"/>
    </source>
</evidence>
<feature type="region of interest" description="Disordered" evidence="17">
    <location>
        <begin position="139"/>
        <end position="186"/>
    </location>
</feature>
<dbReference type="KEGG" id="ocu:100349504"/>
<keyword evidence="7" id="KW-0391">Immunity</keyword>
<dbReference type="GeneID" id="100349504"/>
<keyword evidence="13" id="KW-0325">Glycoprotein</keyword>
<evidence type="ECO:0000313" key="22">
    <source>
        <dbReference type="Proteomes" id="UP000001811"/>
    </source>
</evidence>
<dbReference type="GO" id="GO:0070945">
    <property type="term" value="P:neutrophil-mediated killing of gram-negative bacterium"/>
    <property type="evidence" value="ECO:0007669"/>
    <property type="project" value="TreeGrafter"/>
</dbReference>